<evidence type="ECO:0000313" key="3">
    <source>
        <dbReference type="Proteomes" id="UP001149411"/>
    </source>
</evidence>
<comment type="caution">
    <text evidence="2">The sequence shown here is derived from an EMBL/GenBank/DDBJ whole genome shotgun (WGS) entry which is preliminary data.</text>
</comment>
<dbReference type="AlphaFoldDB" id="A0A9Q4GHL3"/>
<dbReference type="PANTHER" id="PTHR16128">
    <property type="entry name" value="FAD/NAD(P)-BINDING OXIDOREDUCTASE FAMILY PROTEIN"/>
    <property type="match status" value="1"/>
</dbReference>
<dbReference type="InterPro" id="IPR036188">
    <property type="entry name" value="FAD/NAD-bd_sf"/>
</dbReference>
<dbReference type="Gene3D" id="3.50.50.60">
    <property type="entry name" value="FAD/NAD(P)-binding domain"/>
    <property type="match status" value="1"/>
</dbReference>
<proteinExistence type="predicted"/>
<evidence type="ECO:0000259" key="1">
    <source>
        <dbReference type="Pfam" id="PF01593"/>
    </source>
</evidence>
<keyword evidence="3" id="KW-1185">Reference proteome</keyword>
<protein>
    <submittedName>
        <fullName evidence="2">NAD(P)-binding protein</fullName>
    </submittedName>
</protein>
<dbReference type="Pfam" id="PF01593">
    <property type="entry name" value="Amino_oxidase"/>
    <property type="match status" value="1"/>
</dbReference>
<dbReference type="Pfam" id="PF13450">
    <property type="entry name" value="NAD_binding_8"/>
    <property type="match status" value="1"/>
</dbReference>
<organism evidence="2 3">
    <name type="scientific">Halorutilus salinus</name>
    <dbReference type="NCBI Taxonomy" id="2487751"/>
    <lineage>
        <taxon>Archaea</taxon>
        <taxon>Methanobacteriati</taxon>
        <taxon>Methanobacteriota</taxon>
        <taxon>Stenosarchaea group</taxon>
        <taxon>Halobacteria</taxon>
        <taxon>Halorutilales</taxon>
        <taxon>Halorutilaceae</taxon>
        <taxon>Halorutilus</taxon>
    </lineage>
</organism>
<dbReference type="RefSeq" id="WP_266085448.1">
    <property type="nucleotide sequence ID" value="NZ_RKLV01000001.1"/>
</dbReference>
<reference evidence="2" key="1">
    <citation type="submission" date="2022-09" db="EMBL/GenBank/DDBJ databases">
        <title>Haloadaptaus new haloarchaeum isolated from saline soil.</title>
        <authorList>
            <person name="Duran-Viseras A."/>
            <person name="Sanchez-Porro C."/>
            <person name="Ventosa A."/>
        </authorList>
    </citation>
    <scope>NUCLEOTIDE SEQUENCE</scope>
    <source>
        <strain evidence="2">F3-133</strain>
    </source>
</reference>
<dbReference type="Proteomes" id="UP001149411">
    <property type="component" value="Unassembled WGS sequence"/>
</dbReference>
<dbReference type="InterPro" id="IPR002937">
    <property type="entry name" value="Amino_oxidase"/>
</dbReference>
<feature type="domain" description="Amine oxidase" evidence="1">
    <location>
        <begin position="102"/>
        <end position="335"/>
    </location>
</feature>
<dbReference type="SUPFAM" id="SSF51905">
    <property type="entry name" value="FAD/NAD(P)-binding domain"/>
    <property type="match status" value="1"/>
</dbReference>
<name>A0A9Q4GHL3_9EURY</name>
<gene>
    <name evidence="2" type="ORF">EGH25_00870</name>
</gene>
<sequence>MEIGVIGAGGGGAAATYVVDNTTEAEVTVFEKSRGVCGRAAARRRDGRVYEYGANYLKGDDERVNELVTEEFNEGLAEVEGDIWTFDAEGNVSEGRGDDERRWTYEDGITRLAKHLFGATDATVRRETRIEDVSYDDGWWLTDAEGREHGSFEALVVNPPAPQTAELLTGTGVEKVDRLGDSASDVPYRTVWTAVLGYGFEIDVPYYALINTDDRHEIGWVGREECKPGHVPDGESVLVVQASPDWSAERYDAPPEENVAELAEKTARLIGDERLAEPDWTDHQGWRYALADDGVAAGAVGDAADEGVYVTGDWVAGEARLHAAVRHGLETGERVAYGLTT</sequence>
<dbReference type="EMBL" id="RKLV01000001">
    <property type="protein sequence ID" value="MCX2817913.1"/>
    <property type="molecule type" value="Genomic_DNA"/>
</dbReference>
<dbReference type="GO" id="GO:0016491">
    <property type="term" value="F:oxidoreductase activity"/>
    <property type="evidence" value="ECO:0007669"/>
    <property type="project" value="InterPro"/>
</dbReference>
<dbReference type="Gene3D" id="3.90.660.10">
    <property type="match status" value="1"/>
</dbReference>
<dbReference type="PANTHER" id="PTHR16128:SF5">
    <property type="entry name" value="FAD_NAD(P)-BINDING OXIDOREDUCTASE FAMILY PROTEIN"/>
    <property type="match status" value="1"/>
</dbReference>
<evidence type="ECO:0000313" key="2">
    <source>
        <dbReference type="EMBL" id="MCX2817913.1"/>
    </source>
</evidence>
<accession>A0A9Q4GHL3</accession>